<keyword evidence="4" id="KW-0808">Transferase</keyword>
<dbReference type="RefSeq" id="WP_044498314.1">
    <property type="nucleotide sequence ID" value="NZ_LK391969.1"/>
</dbReference>
<dbReference type="Pfam" id="PF00069">
    <property type="entry name" value="Pkinase"/>
    <property type="match status" value="1"/>
</dbReference>
<dbReference type="GO" id="GO:0004674">
    <property type="term" value="F:protein serine/threonine kinase activity"/>
    <property type="evidence" value="ECO:0007669"/>
    <property type="project" value="TreeGrafter"/>
</dbReference>
<evidence type="ECO:0000313" key="4">
    <source>
        <dbReference type="EMBL" id="CEA02172.1"/>
    </source>
</evidence>
<dbReference type="Pfam" id="PF13672">
    <property type="entry name" value="PP2C_2"/>
    <property type="match status" value="1"/>
</dbReference>
<dbReference type="InterPro" id="IPR011009">
    <property type="entry name" value="Kinase-like_dom_sf"/>
</dbReference>
<reference evidence="4" key="1">
    <citation type="submission" date="2014-07" db="EMBL/GenBank/DDBJ databases">
        <authorList>
            <person name="Urmite Genomes Urmite Genomes"/>
        </authorList>
    </citation>
    <scope>NUCLEOTIDE SEQUENCE</scope>
    <source>
        <strain evidence="4">12M76_air</strain>
    </source>
</reference>
<feature type="transmembrane region" description="Helical" evidence="1">
    <location>
        <begin position="569"/>
        <end position="590"/>
    </location>
</feature>
<feature type="domain" description="Protein kinase" evidence="2">
    <location>
        <begin position="287"/>
        <end position="562"/>
    </location>
</feature>
<dbReference type="SMART" id="SM00332">
    <property type="entry name" value="PP2Cc"/>
    <property type="match status" value="1"/>
</dbReference>
<dbReference type="PANTHER" id="PTHR44167:SF18">
    <property type="entry name" value="PROTEIN KINASE DOMAIN-CONTAINING PROTEIN"/>
    <property type="match status" value="1"/>
</dbReference>
<gene>
    <name evidence="4" type="ORF">BN1049_00669</name>
</gene>
<dbReference type="InterPro" id="IPR000719">
    <property type="entry name" value="Prot_kinase_dom"/>
</dbReference>
<keyword evidence="1" id="KW-1133">Transmembrane helix</keyword>
<accession>A0A078M9Y1</accession>
<dbReference type="PATRIC" id="fig|1461581.3.peg.655"/>
<dbReference type="SMART" id="SM00220">
    <property type="entry name" value="S_TKc"/>
    <property type="match status" value="1"/>
</dbReference>
<keyword evidence="1" id="KW-0472">Membrane</keyword>
<dbReference type="CDD" id="cd14014">
    <property type="entry name" value="STKc_PknB_like"/>
    <property type="match status" value="1"/>
</dbReference>
<evidence type="ECO:0000256" key="1">
    <source>
        <dbReference type="SAM" id="Phobius"/>
    </source>
</evidence>
<dbReference type="SUPFAM" id="SSF56112">
    <property type="entry name" value="Protein kinase-like (PK-like)"/>
    <property type="match status" value="1"/>
</dbReference>
<organism evidence="4">
    <name type="scientific">Pseudomonas saudimassiliensis</name>
    <dbReference type="NCBI Taxonomy" id="1461581"/>
    <lineage>
        <taxon>Bacteria</taxon>
        <taxon>Pseudomonadati</taxon>
        <taxon>Pseudomonadota</taxon>
        <taxon>Gammaproteobacteria</taxon>
        <taxon>Pseudomonadales</taxon>
        <taxon>Pseudomonadaceae</taxon>
        <taxon>Pseudomonas</taxon>
    </lineage>
</organism>
<dbReference type="InterPro" id="IPR008266">
    <property type="entry name" value="Tyr_kinase_AS"/>
</dbReference>
<dbReference type="GO" id="GO:0005737">
    <property type="term" value="C:cytoplasm"/>
    <property type="evidence" value="ECO:0007669"/>
    <property type="project" value="TreeGrafter"/>
</dbReference>
<dbReference type="InterPro" id="IPR001932">
    <property type="entry name" value="PPM-type_phosphatase-like_dom"/>
</dbReference>
<dbReference type="EMBL" id="LM997413">
    <property type="protein sequence ID" value="CEA02172.1"/>
    <property type="molecule type" value="Genomic_DNA"/>
</dbReference>
<dbReference type="Gene3D" id="1.10.510.10">
    <property type="entry name" value="Transferase(Phosphotransferase) domain 1"/>
    <property type="match status" value="1"/>
</dbReference>
<evidence type="ECO:0000259" key="3">
    <source>
        <dbReference type="PROSITE" id="PS51746"/>
    </source>
</evidence>
<protein>
    <submittedName>
        <fullName evidence="4">Serine/threonine-protein kinase</fullName>
    </submittedName>
</protein>
<name>A0A078M9Y1_9PSED</name>
<dbReference type="OrthoDB" id="9801841at2"/>
<dbReference type="PROSITE" id="PS50011">
    <property type="entry name" value="PROTEIN_KINASE_DOM"/>
    <property type="match status" value="1"/>
</dbReference>
<dbReference type="SUPFAM" id="SSF81606">
    <property type="entry name" value="PP2C-like"/>
    <property type="match status" value="1"/>
</dbReference>
<dbReference type="InterPro" id="IPR036457">
    <property type="entry name" value="PPM-type-like_dom_sf"/>
</dbReference>
<dbReference type="PROSITE" id="PS00109">
    <property type="entry name" value="PROTEIN_KINASE_TYR"/>
    <property type="match status" value="1"/>
</dbReference>
<dbReference type="GO" id="GO:0005524">
    <property type="term" value="F:ATP binding"/>
    <property type="evidence" value="ECO:0007669"/>
    <property type="project" value="InterPro"/>
</dbReference>
<dbReference type="PANTHER" id="PTHR44167">
    <property type="entry name" value="OVARIAN-SPECIFIC SERINE/THREONINE-PROTEIN KINASE LOK-RELATED"/>
    <property type="match status" value="1"/>
</dbReference>
<dbReference type="Gene3D" id="3.30.200.20">
    <property type="entry name" value="Phosphorylase Kinase, domain 1"/>
    <property type="match status" value="1"/>
</dbReference>
<feature type="domain" description="PPM-type phosphatase" evidence="3">
    <location>
        <begin position="23"/>
        <end position="254"/>
    </location>
</feature>
<dbReference type="SMART" id="SM00331">
    <property type="entry name" value="PP2C_SIG"/>
    <property type="match status" value="1"/>
</dbReference>
<keyword evidence="4" id="KW-0418">Kinase</keyword>
<dbReference type="Gene3D" id="3.60.40.10">
    <property type="entry name" value="PPM-type phosphatase domain"/>
    <property type="match status" value="1"/>
</dbReference>
<dbReference type="CDD" id="cd00143">
    <property type="entry name" value="PP2Cc"/>
    <property type="match status" value="1"/>
</dbReference>
<dbReference type="EMBL" id="LK391969">
    <property type="protein sequence ID" value="CEF25754.1"/>
    <property type="molecule type" value="Genomic_DNA"/>
</dbReference>
<evidence type="ECO:0000259" key="2">
    <source>
        <dbReference type="PROSITE" id="PS50011"/>
    </source>
</evidence>
<dbReference type="AlphaFoldDB" id="A0A078M9Y1"/>
<sequence>MTSAAQARPVSGRVAPGARLDIALGQASDRGRKAVNQDCHGGCVPAEPQLSAKGAVAVLADGISSSAVSHIASQTAVAGFLADYYCTPDAWSVRKSAQRVLAATNAWLHGQTRRGAPGQDADRGYVCTFSALIIKSATAYLFHVGDARIYRLRGSDLEQLTRDHRLQVSAEHSYLARALGIGPHLEIDHLTLGIERGDLFLLATDGVHEYLDPQWLYPLLAEHHSDLDAAAQRIIEQALALGSADNLTVQLVRIDNLPPLAMAEHSGKLADLPPAPLLESRAEFDGFTVERELHASSRSHVYLVTDRESGKRLVLKVPSTDQRQDSQYLERLMLEEWVARRIDSPHVAKAEPLPRQRRYLYSVSELIEGQTLHQWMLDHPQPDLQQVRDIVEQIAKGLRAFQRLDMLHQDLRPQNIMIDRAGTVKIIDFGSVQVAGLEELDASASPPPMLGTLQYSAPEYFLGLGGSPRSDLFSLGVITYHMLTGNLPYGTELAKATTRAAQLRLGYRSVQDYRPDLPVWLDEVLKRAVHPDPHKRYAALSEFTFDLRQPGGARLAGPRPSLLERNPVAVWQGIALGLAVALVLALSRLASG</sequence>
<dbReference type="PROSITE" id="PS51746">
    <property type="entry name" value="PPM_2"/>
    <property type="match status" value="1"/>
</dbReference>
<keyword evidence="1" id="KW-0812">Transmembrane</keyword>
<proteinExistence type="predicted"/>